<evidence type="ECO:0000256" key="4">
    <source>
        <dbReference type="ARBA" id="ARBA00023125"/>
    </source>
</evidence>
<dbReference type="OrthoDB" id="9808770at2"/>
<dbReference type="AlphaFoldDB" id="A0A0V7ZRR8"/>
<evidence type="ECO:0000259" key="6">
    <source>
        <dbReference type="PROSITE" id="PS50949"/>
    </source>
</evidence>
<dbReference type="RefSeq" id="WP_027840154.1">
    <property type="nucleotide sequence ID" value="NZ_LMTZ01000089.1"/>
</dbReference>
<dbReference type="InterPro" id="IPR015424">
    <property type="entry name" value="PyrdxlP-dep_Trfase"/>
</dbReference>
<evidence type="ECO:0000256" key="3">
    <source>
        <dbReference type="ARBA" id="ARBA00023015"/>
    </source>
</evidence>
<dbReference type="Proteomes" id="UP000053372">
    <property type="component" value="Unassembled WGS sequence"/>
</dbReference>
<evidence type="ECO:0000256" key="5">
    <source>
        <dbReference type="ARBA" id="ARBA00023163"/>
    </source>
</evidence>
<evidence type="ECO:0000256" key="1">
    <source>
        <dbReference type="ARBA" id="ARBA00005384"/>
    </source>
</evidence>
<name>A0A0V7ZRR8_9CYAN</name>
<keyword evidence="3" id="KW-0805">Transcription regulation</keyword>
<dbReference type="Gene3D" id="1.10.10.10">
    <property type="entry name" value="Winged helix-like DNA-binding domain superfamily/Winged helix DNA-binding domain"/>
    <property type="match status" value="1"/>
</dbReference>
<dbReference type="Gene3D" id="3.40.640.10">
    <property type="entry name" value="Type I PLP-dependent aspartate aminotransferase-like (Major domain)"/>
    <property type="match status" value="1"/>
</dbReference>
<dbReference type="InterPro" id="IPR015421">
    <property type="entry name" value="PyrdxlP-dep_Trfase_major"/>
</dbReference>
<keyword evidence="5" id="KW-0804">Transcription</keyword>
<accession>A0A0V7ZRR8</accession>
<keyword evidence="7" id="KW-0032">Aminotransferase</keyword>
<keyword evidence="4" id="KW-0238">DNA-binding</keyword>
<proteinExistence type="inferred from homology"/>
<dbReference type="GO" id="GO:0003700">
    <property type="term" value="F:DNA-binding transcription factor activity"/>
    <property type="evidence" value="ECO:0007669"/>
    <property type="project" value="InterPro"/>
</dbReference>
<dbReference type="SUPFAM" id="SSF53383">
    <property type="entry name" value="PLP-dependent transferases"/>
    <property type="match status" value="1"/>
</dbReference>
<dbReference type="InterPro" id="IPR036388">
    <property type="entry name" value="WH-like_DNA-bd_sf"/>
</dbReference>
<dbReference type="GO" id="GO:0008483">
    <property type="term" value="F:transaminase activity"/>
    <property type="evidence" value="ECO:0007669"/>
    <property type="project" value="UniProtKB-KW"/>
</dbReference>
<dbReference type="EMBL" id="LMTZ01000089">
    <property type="protein sequence ID" value="KST67309.1"/>
    <property type="molecule type" value="Genomic_DNA"/>
</dbReference>
<evidence type="ECO:0000313" key="8">
    <source>
        <dbReference type="Proteomes" id="UP000053372"/>
    </source>
</evidence>
<dbReference type="InterPro" id="IPR004839">
    <property type="entry name" value="Aminotransferase_I/II_large"/>
</dbReference>
<dbReference type="InterPro" id="IPR036390">
    <property type="entry name" value="WH_DNA-bd_sf"/>
</dbReference>
<dbReference type="GO" id="GO:0003677">
    <property type="term" value="F:DNA binding"/>
    <property type="evidence" value="ECO:0007669"/>
    <property type="project" value="UniProtKB-KW"/>
</dbReference>
<dbReference type="InterPro" id="IPR051446">
    <property type="entry name" value="HTH_trans_reg/aminotransferase"/>
</dbReference>
<evidence type="ECO:0000313" key="7">
    <source>
        <dbReference type="EMBL" id="KST67309.1"/>
    </source>
</evidence>
<dbReference type="PANTHER" id="PTHR46577">
    <property type="entry name" value="HTH-TYPE TRANSCRIPTIONAL REGULATORY PROTEIN GABR"/>
    <property type="match status" value="1"/>
</dbReference>
<organism evidence="7 8">
    <name type="scientific">Mastigocoleus testarum BC008</name>
    <dbReference type="NCBI Taxonomy" id="371196"/>
    <lineage>
        <taxon>Bacteria</taxon>
        <taxon>Bacillati</taxon>
        <taxon>Cyanobacteriota</taxon>
        <taxon>Cyanophyceae</taxon>
        <taxon>Nostocales</taxon>
        <taxon>Hapalosiphonaceae</taxon>
        <taxon>Mastigocoleus</taxon>
    </lineage>
</organism>
<comment type="similarity">
    <text evidence="1">In the C-terminal section; belongs to the class-I pyridoxal-phosphate-dependent aminotransferase family.</text>
</comment>
<dbReference type="PRINTS" id="PR00035">
    <property type="entry name" value="HTHGNTR"/>
</dbReference>
<dbReference type="InterPro" id="IPR000524">
    <property type="entry name" value="Tscrpt_reg_HTH_GntR"/>
</dbReference>
<comment type="caution">
    <text evidence="7">The sequence shown here is derived from an EMBL/GenBank/DDBJ whole genome shotgun (WGS) entry which is preliminary data.</text>
</comment>
<dbReference type="GO" id="GO:0030170">
    <property type="term" value="F:pyridoxal phosphate binding"/>
    <property type="evidence" value="ECO:0007669"/>
    <property type="project" value="InterPro"/>
</dbReference>
<dbReference type="Pfam" id="PF00155">
    <property type="entry name" value="Aminotran_1_2"/>
    <property type="match status" value="1"/>
</dbReference>
<dbReference type="SUPFAM" id="SSF46785">
    <property type="entry name" value="Winged helix' DNA-binding domain"/>
    <property type="match status" value="1"/>
</dbReference>
<keyword evidence="8" id="KW-1185">Reference proteome</keyword>
<dbReference type="CDD" id="cd00609">
    <property type="entry name" value="AAT_like"/>
    <property type="match status" value="1"/>
</dbReference>
<dbReference type="PROSITE" id="PS50949">
    <property type="entry name" value="HTH_GNTR"/>
    <property type="match status" value="1"/>
</dbReference>
<sequence>MEVAIALDSSSSKPLYQQIYEELRQAILKGRLPPGSQIPSTRSLSKSLGISRFTITQSYEQLNSEGYLETIVGSGTFVCKQLPDELLHSTPIESFSKVIQNPIKLSRYGRILIYADNVAKIDDSPLTIKFRFGRPAFDQFPIELWRRLLSRYCSADQNWLDYSIDPLGYRPLREQIANYLSRSRAVNCEPDRILITNGTQQALDLILRLLIEPEEIIAIEDPGYLSARLIFQTHGAHILPIGVDESGLIVEQIQKLTSSNIRLVYVTPSHQFPTGAVLSLSRRLQLLAWAQQNGTLIIEDDYDSEYRYNGRPIPALQGLDRGSCVLYVGTFSKVLFPSLRIGYLVLPKSLVSIFTRAKWLSGRHLPILEQQVLAEFIKAGHLERHIRKMRSLYDQRRQTLVQALKDYFGKRATILGDQAGIHLMVCLQTDLRDEEIIHRAAEVNVEMTPASPNYLNLDSKGNNSRGEFIFGYGELTKQQLQEGIRRLAKILIT</sequence>
<dbReference type="SMART" id="SM00345">
    <property type="entry name" value="HTH_GNTR"/>
    <property type="match status" value="1"/>
</dbReference>
<dbReference type="Pfam" id="PF00392">
    <property type="entry name" value="GntR"/>
    <property type="match status" value="1"/>
</dbReference>
<gene>
    <name evidence="7" type="ORF">BC008_29005</name>
</gene>
<keyword evidence="7" id="KW-0808">Transferase</keyword>
<reference evidence="7 8" key="1">
    <citation type="journal article" date="2015" name="Genome Announc.">
        <title>Draft Genome of the Euendolithic (true boring) Cyanobacterium Mastigocoleus testarum strain BC008.</title>
        <authorList>
            <person name="Guida B.S."/>
            <person name="Garcia-Pichel F."/>
        </authorList>
    </citation>
    <scope>NUCLEOTIDE SEQUENCE [LARGE SCALE GENOMIC DNA]</scope>
    <source>
        <strain evidence="7 8">BC008</strain>
    </source>
</reference>
<feature type="domain" description="HTH gntR-type" evidence="6">
    <location>
        <begin position="13"/>
        <end position="81"/>
    </location>
</feature>
<dbReference type="PANTHER" id="PTHR46577:SF1">
    <property type="entry name" value="HTH-TYPE TRANSCRIPTIONAL REGULATORY PROTEIN GABR"/>
    <property type="match status" value="1"/>
</dbReference>
<evidence type="ECO:0000256" key="2">
    <source>
        <dbReference type="ARBA" id="ARBA00022898"/>
    </source>
</evidence>
<protein>
    <submittedName>
        <fullName evidence="7">Aspartate aminotransferase</fullName>
    </submittedName>
</protein>
<keyword evidence="2" id="KW-0663">Pyridoxal phosphate</keyword>
<dbReference type="CDD" id="cd07377">
    <property type="entry name" value="WHTH_GntR"/>
    <property type="match status" value="1"/>
</dbReference>